<evidence type="ECO:0000313" key="2">
    <source>
        <dbReference type="EMBL" id="KAJ1195662.1"/>
    </source>
</evidence>
<sequence>MSRSSPDRSAWAQLDKRWQQRTAPEPQVSKAQPCTGIVADGLTTGCKGQGRVGAARALRDLHAELR</sequence>
<dbReference type="Proteomes" id="UP001066276">
    <property type="component" value="Chromosome 2_2"/>
</dbReference>
<name>A0AAV7V6K1_PLEWA</name>
<protein>
    <submittedName>
        <fullName evidence="2">Uncharacterized protein</fullName>
    </submittedName>
</protein>
<dbReference type="AlphaFoldDB" id="A0AAV7V6K1"/>
<feature type="region of interest" description="Disordered" evidence="1">
    <location>
        <begin position="1"/>
        <end position="30"/>
    </location>
</feature>
<evidence type="ECO:0000313" key="3">
    <source>
        <dbReference type="Proteomes" id="UP001066276"/>
    </source>
</evidence>
<reference evidence="2" key="1">
    <citation type="journal article" date="2022" name="bioRxiv">
        <title>Sequencing and chromosome-scale assembly of the giantPleurodeles waltlgenome.</title>
        <authorList>
            <person name="Brown T."/>
            <person name="Elewa A."/>
            <person name="Iarovenko S."/>
            <person name="Subramanian E."/>
            <person name="Araus A.J."/>
            <person name="Petzold A."/>
            <person name="Susuki M."/>
            <person name="Suzuki K.-i.T."/>
            <person name="Hayashi T."/>
            <person name="Toyoda A."/>
            <person name="Oliveira C."/>
            <person name="Osipova E."/>
            <person name="Leigh N.D."/>
            <person name="Simon A."/>
            <person name="Yun M.H."/>
        </authorList>
    </citation>
    <scope>NUCLEOTIDE SEQUENCE</scope>
    <source>
        <strain evidence="2">20211129_DDA</strain>
        <tissue evidence="2">Liver</tissue>
    </source>
</reference>
<accession>A0AAV7V6K1</accession>
<evidence type="ECO:0000256" key="1">
    <source>
        <dbReference type="SAM" id="MobiDB-lite"/>
    </source>
</evidence>
<organism evidence="2 3">
    <name type="scientific">Pleurodeles waltl</name>
    <name type="common">Iberian ribbed newt</name>
    <dbReference type="NCBI Taxonomy" id="8319"/>
    <lineage>
        <taxon>Eukaryota</taxon>
        <taxon>Metazoa</taxon>
        <taxon>Chordata</taxon>
        <taxon>Craniata</taxon>
        <taxon>Vertebrata</taxon>
        <taxon>Euteleostomi</taxon>
        <taxon>Amphibia</taxon>
        <taxon>Batrachia</taxon>
        <taxon>Caudata</taxon>
        <taxon>Salamandroidea</taxon>
        <taxon>Salamandridae</taxon>
        <taxon>Pleurodelinae</taxon>
        <taxon>Pleurodeles</taxon>
    </lineage>
</organism>
<gene>
    <name evidence="2" type="ORF">NDU88_004930</name>
</gene>
<dbReference type="EMBL" id="JANPWB010000004">
    <property type="protein sequence ID" value="KAJ1195662.1"/>
    <property type="molecule type" value="Genomic_DNA"/>
</dbReference>
<comment type="caution">
    <text evidence="2">The sequence shown here is derived from an EMBL/GenBank/DDBJ whole genome shotgun (WGS) entry which is preliminary data.</text>
</comment>
<proteinExistence type="predicted"/>
<keyword evidence="3" id="KW-1185">Reference proteome</keyword>